<dbReference type="PANTHER" id="PTHR42695:SF5">
    <property type="entry name" value="GLUTAMINE AMIDOTRANSFERASE YLR126C-RELATED"/>
    <property type="match status" value="1"/>
</dbReference>
<feature type="compositionally biased region" description="Low complexity" evidence="1">
    <location>
        <begin position="158"/>
        <end position="177"/>
    </location>
</feature>
<accession>A0A9P5PY55</accession>
<dbReference type="GO" id="GO:0005829">
    <property type="term" value="C:cytosol"/>
    <property type="evidence" value="ECO:0007669"/>
    <property type="project" value="TreeGrafter"/>
</dbReference>
<dbReference type="Gene3D" id="3.40.50.880">
    <property type="match status" value="1"/>
</dbReference>
<sequence>MQRSLPKESGWDFTMDSYDVVHKMEYPAEDKIEGYDAFIYTGSAASAHADVEWIHKLIEFTAHLAKNHPKVKIFGICFGHQIISLALGGTCVKNDGKWEVGPTKIRTSFETENELIIQEMHQDHCPFVPQGFHLLASTDISVNQGMVSTTGAKYHFTPTPESRVSSSPSPSSKSSSSFPLTDIHIITVQGHPEFTRSIVSIMAAKRSKQGIITDNLKQDVDRRNEALPNDKAAGDGEVIGRIFWKVLGV</sequence>
<protein>
    <submittedName>
        <fullName evidence="3">Class I glutamine amidotransferase-like protein</fullName>
    </submittedName>
</protein>
<keyword evidence="3" id="KW-0315">Glutamine amidotransferase</keyword>
<name>A0A9P5PY55_9AGAR</name>
<gene>
    <name evidence="3" type="ORF">BDP27DRAFT_1316758</name>
</gene>
<reference evidence="3" key="1">
    <citation type="submission" date="2020-11" db="EMBL/GenBank/DDBJ databases">
        <authorList>
            <consortium name="DOE Joint Genome Institute"/>
            <person name="Ahrendt S."/>
            <person name="Riley R."/>
            <person name="Andreopoulos W."/>
            <person name="Labutti K."/>
            <person name="Pangilinan J."/>
            <person name="Ruiz-Duenas F.J."/>
            <person name="Barrasa J.M."/>
            <person name="Sanchez-Garcia M."/>
            <person name="Camarero S."/>
            <person name="Miyauchi S."/>
            <person name="Serrano A."/>
            <person name="Linde D."/>
            <person name="Babiker R."/>
            <person name="Drula E."/>
            <person name="Ayuso-Fernandez I."/>
            <person name="Pacheco R."/>
            <person name="Padilla G."/>
            <person name="Ferreira P."/>
            <person name="Barriuso J."/>
            <person name="Kellner H."/>
            <person name="Castanera R."/>
            <person name="Alfaro M."/>
            <person name="Ramirez L."/>
            <person name="Pisabarro A.G."/>
            <person name="Kuo A."/>
            <person name="Tritt A."/>
            <person name="Lipzen A."/>
            <person name="He G."/>
            <person name="Yan M."/>
            <person name="Ng V."/>
            <person name="Cullen D."/>
            <person name="Martin F."/>
            <person name="Rosso M.-N."/>
            <person name="Henrissat B."/>
            <person name="Hibbett D."/>
            <person name="Martinez A.T."/>
            <person name="Grigoriev I.V."/>
        </authorList>
    </citation>
    <scope>NUCLEOTIDE SEQUENCE</scope>
    <source>
        <strain evidence="3">AH 40177</strain>
    </source>
</reference>
<evidence type="ECO:0000313" key="3">
    <source>
        <dbReference type="EMBL" id="KAF9074744.1"/>
    </source>
</evidence>
<comment type="caution">
    <text evidence="3">The sequence shown here is derived from an EMBL/GenBank/DDBJ whole genome shotgun (WGS) entry which is preliminary data.</text>
</comment>
<evidence type="ECO:0000259" key="2">
    <source>
        <dbReference type="Pfam" id="PF00117"/>
    </source>
</evidence>
<dbReference type="CDD" id="cd01741">
    <property type="entry name" value="GATase1_1"/>
    <property type="match status" value="1"/>
</dbReference>
<dbReference type="InterPro" id="IPR029062">
    <property type="entry name" value="Class_I_gatase-like"/>
</dbReference>
<dbReference type="GO" id="GO:0005634">
    <property type="term" value="C:nucleus"/>
    <property type="evidence" value="ECO:0007669"/>
    <property type="project" value="TreeGrafter"/>
</dbReference>
<evidence type="ECO:0000256" key="1">
    <source>
        <dbReference type="SAM" id="MobiDB-lite"/>
    </source>
</evidence>
<dbReference type="Pfam" id="PF00117">
    <property type="entry name" value="GATase"/>
    <property type="match status" value="1"/>
</dbReference>
<dbReference type="PROSITE" id="PS51273">
    <property type="entry name" value="GATASE_TYPE_1"/>
    <property type="match status" value="1"/>
</dbReference>
<dbReference type="EMBL" id="JADNRY010000012">
    <property type="protein sequence ID" value="KAF9074744.1"/>
    <property type="molecule type" value="Genomic_DNA"/>
</dbReference>
<dbReference type="PANTHER" id="PTHR42695">
    <property type="entry name" value="GLUTAMINE AMIDOTRANSFERASE YLR126C-RELATED"/>
    <property type="match status" value="1"/>
</dbReference>
<dbReference type="Proteomes" id="UP000772434">
    <property type="component" value="Unassembled WGS sequence"/>
</dbReference>
<feature type="region of interest" description="Disordered" evidence="1">
    <location>
        <begin position="153"/>
        <end position="177"/>
    </location>
</feature>
<organism evidence="3 4">
    <name type="scientific">Rhodocollybia butyracea</name>
    <dbReference type="NCBI Taxonomy" id="206335"/>
    <lineage>
        <taxon>Eukaryota</taxon>
        <taxon>Fungi</taxon>
        <taxon>Dikarya</taxon>
        <taxon>Basidiomycota</taxon>
        <taxon>Agaricomycotina</taxon>
        <taxon>Agaricomycetes</taxon>
        <taxon>Agaricomycetidae</taxon>
        <taxon>Agaricales</taxon>
        <taxon>Marasmiineae</taxon>
        <taxon>Omphalotaceae</taxon>
        <taxon>Rhodocollybia</taxon>
    </lineage>
</organism>
<dbReference type="SUPFAM" id="SSF52317">
    <property type="entry name" value="Class I glutamine amidotransferase-like"/>
    <property type="match status" value="1"/>
</dbReference>
<dbReference type="InterPro" id="IPR044992">
    <property type="entry name" value="ChyE-like"/>
</dbReference>
<proteinExistence type="predicted"/>
<keyword evidence="4" id="KW-1185">Reference proteome</keyword>
<dbReference type="InterPro" id="IPR017926">
    <property type="entry name" value="GATASE"/>
</dbReference>
<dbReference type="AlphaFoldDB" id="A0A9P5PY55"/>
<feature type="domain" description="Glutamine amidotransferase" evidence="2">
    <location>
        <begin position="23"/>
        <end position="149"/>
    </location>
</feature>
<evidence type="ECO:0000313" key="4">
    <source>
        <dbReference type="Proteomes" id="UP000772434"/>
    </source>
</evidence>
<dbReference type="OrthoDB" id="92161at2759"/>